<feature type="transmembrane region" description="Helical" evidence="1">
    <location>
        <begin position="151"/>
        <end position="172"/>
    </location>
</feature>
<dbReference type="Proteomes" id="UP000334990">
    <property type="component" value="Unassembled WGS sequence"/>
</dbReference>
<gene>
    <name evidence="2" type="ORF">Acor_13560</name>
</gene>
<dbReference type="OrthoDB" id="3297477at2"/>
<dbReference type="Pfam" id="PF12679">
    <property type="entry name" value="ABC2_membrane_2"/>
    <property type="match status" value="1"/>
</dbReference>
<dbReference type="EMBL" id="BLAD01000039">
    <property type="protein sequence ID" value="GER99292.1"/>
    <property type="molecule type" value="Genomic_DNA"/>
</dbReference>
<keyword evidence="1" id="KW-0472">Membrane</keyword>
<dbReference type="PANTHER" id="PTHR37305:SF1">
    <property type="entry name" value="MEMBRANE PROTEIN"/>
    <property type="match status" value="1"/>
</dbReference>
<comment type="caution">
    <text evidence="2">The sequence shown here is derived from an EMBL/GenBank/DDBJ whole genome shotgun (WGS) entry which is preliminary data.</text>
</comment>
<sequence>MTTTLADTIRSEWCKAWTMRSTWITVLGIVVLGTLFALLFGFARATEYARFTIAERAAYQPDPDFRALLFAQIVVGYLGLRAFTVEYATRTMPLTLTTTPRRGRVLAAKALVCAAVTLVTGTVTGLAAFFVSRAVLIARDVPVNSLDQPGMTRVMAGAGLLLALVSLIGLAIGCLIRSTAGALSIVIVIGILVPAMSSLYPEWLARLILSYWPITAGLRLLSLDADPTLPGPWAGIAVTCGWAAVLLAAAFAAFRVRDA</sequence>
<feature type="transmembrane region" description="Helical" evidence="1">
    <location>
        <begin position="179"/>
        <end position="197"/>
    </location>
</feature>
<keyword evidence="3" id="KW-1185">Reference proteome</keyword>
<organism evidence="2 3">
    <name type="scientific">Acrocarpospora corrugata</name>
    <dbReference type="NCBI Taxonomy" id="35763"/>
    <lineage>
        <taxon>Bacteria</taxon>
        <taxon>Bacillati</taxon>
        <taxon>Actinomycetota</taxon>
        <taxon>Actinomycetes</taxon>
        <taxon>Streptosporangiales</taxon>
        <taxon>Streptosporangiaceae</taxon>
        <taxon>Acrocarpospora</taxon>
    </lineage>
</organism>
<dbReference type="GO" id="GO:0005886">
    <property type="term" value="C:plasma membrane"/>
    <property type="evidence" value="ECO:0007669"/>
    <property type="project" value="UniProtKB-SubCell"/>
</dbReference>
<feature type="transmembrane region" description="Helical" evidence="1">
    <location>
        <begin position="106"/>
        <end position="131"/>
    </location>
</feature>
<dbReference type="RefSeq" id="WP_155335692.1">
    <property type="nucleotide sequence ID" value="NZ_BAAABN010000093.1"/>
</dbReference>
<feature type="transmembrane region" description="Helical" evidence="1">
    <location>
        <begin position="65"/>
        <end position="85"/>
    </location>
</feature>
<feature type="transmembrane region" description="Helical" evidence="1">
    <location>
        <begin position="21"/>
        <end position="45"/>
    </location>
</feature>
<evidence type="ECO:0000313" key="3">
    <source>
        <dbReference type="Proteomes" id="UP000334990"/>
    </source>
</evidence>
<reference evidence="2 3" key="1">
    <citation type="submission" date="2019-10" db="EMBL/GenBank/DDBJ databases">
        <title>Whole genome shotgun sequence of Acrocarpospora corrugata NBRC 13972.</title>
        <authorList>
            <person name="Ichikawa N."/>
            <person name="Kimura A."/>
            <person name="Kitahashi Y."/>
            <person name="Komaki H."/>
            <person name="Oguchi A."/>
        </authorList>
    </citation>
    <scope>NUCLEOTIDE SEQUENCE [LARGE SCALE GENOMIC DNA]</scope>
    <source>
        <strain evidence="2 3">NBRC 13972</strain>
    </source>
</reference>
<accession>A0A5M3VW19</accession>
<keyword evidence="1" id="KW-0812">Transmembrane</keyword>
<proteinExistence type="predicted"/>
<dbReference type="GO" id="GO:0140359">
    <property type="term" value="F:ABC-type transporter activity"/>
    <property type="evidence" value="ECO:0007669"/>
    <property type="project" value="InterPro"/>
</dbReference>
<dbReference type="PANTHER" id="PTHR37305">
    <property type="entry name" value="INTEGRAL MEMBRANE PROTEIN-RELATED"/>
    <property type="match status" value="1"/>
</dbReference>
<protein>
    <submittedName>
        <fullName evidence="2">ABC transporter permease</fullName>
    </submittedName>
</protein>
<dbReference type="AlphaFoldDB" id="A0A5M3VW19"/>
<name>A0A5M3VW19_9ACTN</name>
<evidence type="ECO:0000313" key="2">
    <source>
        <dbReference type="EMBL" id="GER99292.1"/>
    </source>
</evidence>
<evidence type="ECO:0000256" key="1">
    <source>
        <dbReference type="SAM" id="Phobius"/>
    </source>
</evidence>
<feature type="transmembrane region" description="Helical" evidence="1">
    <location>
        <begin position="233"/>
        <end position="254"/>
    </location>
</feature>
<keyword evidence="1" id="KW-1133">Transmembrane helix</keyword>